<evidence type="ECO:0000256" key="1">
    <source>
        <dbReference type="SAM" id="MobiDB-lite"/>
    </source>
</evidence>
<gene>
    <name evidence="2" type="ORF">ASPNIDRAFT_36391</name>
</gene>
<sequence>METPQKDILSRNLAPANVGSEEERVRRWVEETSGDSAYITQSLTGNWELKVMGPRTASNSSQNCMHTASTTNGGAMYGMNSSLKSAYRDCRANASRIVAYETYYRDRQIGTAILKTSHVLRQERVSANPRRTDQILPSRVRKLGPSSCLKDEPCLLYGSPGVEMGYPVQALQLMLSAI</sequence>
<accession>G3XQT7</accession>
<name>G3XQT7_ASPNA</name>
<dbReference type="Proteomes" id="UP000009038">
    <property type="component" value="Unassembled WGS sequence"/>
</dbReference>
<dbReference type="HOGENOM" id="CLU_1510255_0_0_1"/>
<feature type="region of interest" description="Disordered" evidence="1">
    <location>
        <begin position="1"/>
        <end position="25"/>
    </location>
</feature>
<evidence type="ECO:0000313" key="2">
    <source>
        <dbReference type="EMBL" id="EHA26185.1"/>
    </source>
</evidence>
<proteinExistence type="predicted"/>
<reference evidence="2 3" key="1">
    <citation type="journal article" date="2011" name="Genome Res.">
        <title>Comparative genomics of citric-acid-producing Aspergillus niger ATCC 1015 versus enzyme-producing CBS 513.88.</title>
        <authorList>
            <person name="Andersen M.R."/>
            <person name="Salazar M.P."/>
            <person name="Schaap P.J."/>
            <person name="van de Vondervoort P.J."/>
            <person name="Culley D."/>
            <person name="Thykaer J."/>
            <person name="Frisvad J.C."/>
            <person name="Nielsen K.F."/>
            <person name="Albang R."/>
            <person name="Albermann K."/>
            <person name="Berka R.M."/>
            <person name="Braus G.H."/>
            <person name="Braus-Stromeyer S.A."/>
            <person name="Corrochano L.M."/>
            <person name="Dai Z."/>
            <person name="van Dijck P.W."/>
            <person name="Hofmann G."/>
            <person name="Lasure L.L."/>
            <person name="Magnuson J.K."/>
            <person name="Menke H."/>
            <person name="Meijer M."/>
            <person name="Meijer S.L."/>
            <person name="Nielsen J.B."/>
            <person name="Nielsen M.L."/>
            <person name="van Ooyen A.J."/>
            <person name="Pel H.J."/>
            <person name="Poulsen L."/>
            <person name="Samson R.A."/>
            <person name="Stam H."/>
            <person name="Tsang A."/>
            <person name="van den Brink J.M."/>
            <person name="Atkins A."/>
            <person name="Aerts A."/>
            <person name="Shapiro H."/>
            <person name="Pangilinan J."/>
            <person name="Salamov A."/>
            <person name="Lou Y."/>
            <person name="Lindquist E."/>
            <person name="Lucas S."/>
            <person name="Grimwood J."/>
            <person name="Grigoriev I.V."/>
            <person name="Kubicek C.P."/>
            <person name="Martinez D."/>
            <person name="van Peij N.N."/>
            <person name="Roubos J.A."/>
            <person name="Nielsen J."/>
            <person name="Baker S.E."/>
        </authorList>
    </citation>
    <scope>NUCLEOTIDE SEQUENCE [LARGE SCALE GENOMIC DNA]</scope>
    <source>
        <strain evidence="3">ATCC 1015 / CBS 113.46 / FGSC A1144 / LSHB Ac4 / NCTC 3858a / NRRL 328 / USDA 3528.7</strain>
    </source>
</reference>
<dbReference type="AlphaFoldDB" id="G3XQT7"/>
<organism evidence="2 3">
    <name type="scientific">Aspergillus niger (strain ATCC 1015 / CBS 113.46 / FGSC A1144 / LSHB Ac4 / NCTC 3858a / NRRL 328 / USDA 3528.7)</name>
    <dbReference type="NCBI Taxonomy" id="380704"/>
    <lineage>
        <taxon>Eukaryota</taxon>
        <taxon>Fungi</taxon>
        <taxon>Dikarya</taxon>
        <taxon>Ascomycota</taxon>
        <taxon>Pezizomycotina</taxon>
        <taxon>Eurotiomycetes</taxon>
        <taxon>Eurotiomycetidae</taxon>
        <taxon>Eurotiales</taxon>
        <taxon>Aspergillaceae</taxon>
        <taxon>Aspergillus</taxon>
        <taxon>Aspergillus subgen. Circumdati</taxon>
    </lineage>
</organism>
<dbReference type="VEuPathDB" id="FungiDB:ASPNIDRAFT2_36391"/>
<protein>
    <submittedName>
        <fullName evidence="2">Uncharacterized protein</fullName>
    </submittedName>
</protein>
<dbReference type="EMBL" id="ACJE01000004">
    <property type="protein sequence ID" value="EHA26185.1"/>
    <property type="molecule type" value="Genomic_DNA"/>
</dbReference>
<comment type="caution">
    <text evidence="2">The sequence shown here is derived from an EMBL/GenBank/DDBJ whole genome shotgun (WGS) entry which is preliminary data.</text>
</comment>
<evidence type="ECO:0000313" key="3">
    <source>
        <dbReference type="Proteomes" id="UP000009038"/>
    </source>
</evidence>